<dbReference type="PROSITE" id="PS00061">
    <property type="entry name" value="ADH_SHORT"/>
    <property type="match status" value="1"/>
</dbReference>
<keyword evidence="4" id="KW-1133">Transmembrane helix</keyword>
<evidence type="ECO:0000256" key="1">
    <source>
        <dbReference type="ARBA" id="ARBA00023002"/>
    </source>
</evidence>
<dbReference type="InterPro" id="IPR020904">
    <property type="entry name" value="Sc_DH/Rdtase_CS"/>
</dbReference>
<evidence type="ECO:0000313" key="6">
    <source>
        <dbReference type="Proteomes" id="UP001519460"/>
    </source>
</evidence>
<evidence type="ECO:0000256" key="3">
    <source>
        <dbReference type="SAM" id="MobiDB-lite"/>
    </source>
</evidence>
<dbReference type="SUPFAM" id="SSF51735">
    <property type="entry name" value="NAD(P)-binding Rossmann-fold domains"/>
    <property type="match status" value="1"/>
</dbReference>
<evidence type="ECO:0000256" key="4">
    <source>
        <dbReference type="SAM" id="Phobius"/>
    </source>
</evidence>
<proteinExistence type="inferred from homology"/>
<organism evidence="5 6">
    <name type="scientific">Batillaria attramentaria</name>
    <dbReference type="NCBI Taxonomy" id="370345"/>
    <lineage>
        <taxon>Eukaryota</taxon>
        <taxon>Metazoa</taxon>
        <taxon>Spiralia</taxon>
        <taxon>Lophotrochozoa</taxon>
        <taxon>Mollusca</taxon>
        <taxon>Gastropoda</taxon>
        <taxon>Caenogastropoda</taxon>
        <taxon>Sorbeoconcha</taxon>
        <taxon>Cerithioidea</taxon>
        <taxon>Batillariidae</taxon>
        <taxon>Batillaria</taxon>
    </lineage>
</organism>
<comment type="caution">
    <text evidence="5">The sequence shown here is derived from an EMBL/GenBank/DDBJ whole genome shotgun (WGS) entry which is preliminary data.</text>
</comment>
<keyword evidence="4" id="KW-0472">Membrane</keyword>
<comment type="similarity">
    <text evidence="2">Belongs to the short-chain dehydrogenases/reductases (SDR) family.</text>
</comment>
<dbReference type="InterPro" id="IPR036291">
    <property type="entry name" value="NAD(P)-bd_dom_sf"/>
</dbReference>
<evidence type="ECO:0000256" key="2">
    <source>
        <dbReference type="RuleBase" id="RU000363"/>
    </source>
</evidence>
<feature type="compositionally biased region" description="Polar residues" evidence="3">
    <location>
        <begin position="8"/>
        <end position="17"/>
    </location>
</feature>
<gene>
    <name evidence="5" type="ORF">BaRGS_00018482</name>
</gene>
<dbReference type="AlphaFoldDB" id="A0ABD0KTB2"/>
<feature type="compositionally biased region" description="Basic and acidic residues" evidence="3">
    <location>
        <begin position="34"/>
        <end position="53"/>
    </location>
</feature>
<dbReference type="Gene3D" id="3.40.50.720">
    <property type="entry name" value="NAD(P)-binding Rossmann-like Domain"/>
    <property type="match status" value="1"/>
</dbReference>
<dbReference type="PRINTS" id="PR00081">
    <property type="entry name" value="GDHRDH"/>
</dbReference>
<dbReference type="EMBL" id="JACVVK020000128">
    <property type="protein sequence ID" value="KAK7490321.1"/>
    <property type="molecule type" value="Genomic_DNA"/>
</dbReference>
<keyword evidence="4" id="KW-0812">Transmembrane</keyword>
<reference evidence="5 6" key="1">
    <citation type="journal article" date="2023" name="Sci. Data">
        <title>Genome assembly of the Korean intertidal mud-creeper Batillaria attramentaria.</title>
        <authorList>
            <person name="Patra A.K."/>
            <person name="Ho P.T."/>
            <person name="Jun S."/>
            <person name="Lee S.J."/>
            <person name="Kim Y."/>
            <person name="Won Y.J."/>
        </authorList>
    </citation>
    <scope>NUCLEOTIDE SEQUENCE [LARGE SCALE GENOMIC DNA]</scope>
    <source>
        <strain evidence="5">Wonlab-2016</strain>
    </source>
</reference>
<dbReference type="Proteomes" id="UP001519460">
    <property type="component" value="Unassembled WGS sequence"/>
</dbReference>
<protein>
    <submittedName>
        <fullName evidence="5">Uncharacterized protein</fullName>
    </submittedName>
</protein>
<evidence type="ECO:0000313" key="5">
    <source>
        <dbReference type="EMBL" id="KAK7490321.1"/>
    </source>
</evidence>
<dbReference type="Pfam" id="PF00106">
    <property type="entry name" value="adh_short"/>
    <property type="match status" value="1"/>
</dbReference>
<name>A0ABD0KTB2_9CAEN</name>
<dbReference type="PRINTS" id="PR00080">
    <property type="entry name" value="SDRFAMILY"/>
</dbReference>
<keyword evidence="1" id="KW-0560">Oxidoreductase</keyword>
<feature type="transmembrane region" description="Helical" evidence="4">
    <location>
        <begin position="90"/>
        <end position="111"/>
    </location>
</feature>
<dbReference type="InterPro" id="IPR002347">
    <property type="entry name" value="SDR_fam"/>
</dbReference>
<sequence>MASETRRSQLISPQYQRPGSLPSDSPVARAVQSKTDKAEFNTRCHSEAGEKKKTHDQKAVDACGGVGMCDATRPLTTELRRPMTNTGMDFNPVSCVVGVYAGFVTLGVLRGTVRISMQCLLNFFKLCAVGLLTYMTCCLPVAMVLVAIAAFCLYHALPSPRMPAQGKAVFITGCDRGIGQQLAIQLDSKGMDVFAGCLFPGGEGEATLKSKCSDRLRSVPLDVSNPEKVRQAADIVKRELGDKELWGVVNNAGICYIASMELMTESDIKRIVDVNFMGQIYVTRAFLPLLRASRGRLVNVASNVGLAPAPFYAAYCASKAAVAAFTETLRAELKHWGIGVSTIIPSGYRTGIMNYDKQTTGDRWWEAASKEVRESYGRDCFYPENTTKDYVSMLNPDFSGIVSKMEDALLEKTPQAFYYKGLLARSLPYLYLHLPTCIADYVLPPLNTWYKFDPPALRKKGKGD</sequence>
<feature type="region of interest" description="Disordered" evidence="3">
    <location>
        <begin position="1"/>
        <end position="53"/>
    </location>
</feature>
<accession>A0ABD0KTB2</accession>
<feature type="transmembrane region" description="Helical" evidence="4">
    <location>
        <begin position="131"/>
        <end position="157"/>
    </location>
</feature>
<dbReference type="PANTHER" id="PTHR43313:SF50">
    <property type="entry name" value="GH26015P"/>
    <property type="match status" value="1"/>
</dbReference>
<keyword evidence="6" id="KW-1185">Reference proteome</keyword>
<dbReference type="GO" id="GO:0016491">
    <property type="term" value="F:oxidoreductase activity"/>
    <property type="evidence" value="ECO:0007669"/>
    <property type="project" value="UniProtKB-KW"/>
</dbReference>
<dbReference type="PANTHER" id="PTHR43313">
    <property type="entry name" value="SHORT-CHAIN DEHYDROGENASE/REDUCTASE FAMILY 9C"/>
    <property type="match status" value="1"/>
</dbReference>